<dbReference type="eggNOG" id="COG4699">
    <property type="taxonomic scope" value="Bacteria"/>
</dbReference>
<comment type="caution">
    <text evidence="2">The sequence shown here is derived from an EMBL/GenBank/DDBJ whole genome shotgun (WGS) entry which is preliminary data.</text>
</comment>
<proteinExistence type="predicted"/>
<evidence type="ECO:0000313" key="3">
    <source>
        <dbReference type="Proteomes" id="UP000002973"/>
    </source>
</evidence>
<evidence type="ECO:0008006" key="4">
    <source>
        <dbReference type="Google" id="ProtNLM"/>
    </source>
</evidence>
<protein>
    <recommendedName>
        <fullName evidence="4">Superoxide dismutase</fullName>
    </recommendedName>
</protein>
<evidence type="ECO:0000313" key="2">
    <source>
        <dbReference type="EMBL" id="EFU22513.1"/>
    </source>
</evidence>
<evidence type="ECO:0000256" key="1">
    <source>
        <dbReference type="SAM" id="MobiDB-lite"/>
    </source>
</evidence>
<dbReference type="Pfam" id="PF06279">
    <property type="entry name" value="DUF1033"/>
    <property type="match status" value="1"/>
</dbReference>
<dbReference type="EMBL" id="AECT01000014">
    <property type="protein sequence ID" value="EFU22513.1"/>
    <property type="molecule type" value="Genomic_DNA"/>
</dbReference>
<gene>
    <name evidence="2" type="ORF">HMPREF0813_00828</name>
</gene>
<organism evidence="2 3">
    <name type="scientific">Streptococcus anginosus F0211</name>
    <dbReference type="NCBI Taxonomy" id="706437"/>
    <lineage>
        <taxon>Bacteria</taxon>
        <taxon>Bacillati</taxon>
        <taxon>Bacillota</taxon>
        <taxon>Bacilli</taxon>
        <taxon>Lactobacillales</taxon>
        <taxon>Streptococcaceae</taxon>
        <taxon>Streptococcus</taxon>
        <taxon>Streptococcus anginosus group</taxon>
    </lineage>
</organism>
<sequence>MKQVYRVIEMYGKDEPWWFFDGWEANIVSVQHFDNYYAALKYYKRQWLKLADSFPFYKSRSDLMSIFWDAGDLRWCEECGDSVQQYHSLALLENDTVIPKEKMQPGYNKQNSEEEHRACSLTFK</sequence>
<dbReference type="InterPro" id="IPR010434">
    <property type="entry name" value="DUF1033"/>
</dbReference>
<accession>E6J0Q5</accession>
<feature type="region of interest" description="Disordered" evidence="1">
    <location>
        <begin position="103"/>
        <end position="124"/>
    </location>
</feature>
<dbReference type="Proteomes" id="UP000002973">
    <property type="component" value="Unassembled WGS sequence"/>
</dbReference>
<reference evidence="2 3" key="1">
    <citation type="submission" date="2010-11" db="EMBL/GenBank/DDBJ databases">
        <authorList>
            <person name="Weinstock G."/>
            <person name="Sodergren E."/>
            <person name="Clifton S."/>
            <person name="Fulton L."/>
            <person name="Fulton B."/>
            <person name="Courtney L."/>
            <person name="Fronick C."/>
            <person name="Harrison M."/>
            <person name="Strong C."/>
            <person name="Farmer C."/>
            <person name="Delahaunty K."/>
            <person name="Markovic C."/>
            <person name="Hall O."/>
            <person name="Minx P."/>
            <person name="Tomlinson C."/>
            <person name="Mitreva M."/>
            <person name="Hou S."/>
            <person name="Chen J."/>
            <person name="Wollam A."/>
            <person name="Pepin K.H."/>
            <person name="Johnson M."/>
            <person name="Bhonagiri V."/>
            <person name="Zhang X."/>
            <person name="Suruliraj S."/>
            <person name="Warren W."/>
            <person name="Chinwalla A."/>
            <person name="Mardis E.R."/>
            <person name="Wilson R.K."/>
        </authorList>
    </citation>
    <scope>NUCLEOTIDE SEQUENCE [LARGE SCALE GENOMIC DNA]</scope>
    <source>
        <strain evidence="2 3">F0211</strain>
    </source>
</reference>
<dbReference type="AlphaFoldDB" id="E6J0Q5"/>
<name>E6J0Q5_STRAP</name>